<proteinExistence type="predicted"/>
<protein>
    <submittedName>
        <fullName evidence="1">Uncharacterized protein</fullName>
    </submittedName>
</protein>
<reference evidence="1 2" key="1">
    <citation type="journal article" date="2011" name="J. Bacteriol.">
        <title>Genome sequence of the algicidal bacterium Kordia algicida OT-1.</title>
        <authorList>
            <person name="Lee H.S."/>
            <person name="Kang S.G."/>
            <person name="Kwon K.K."/>
            <person name="Lee J.H."/>
            <person name="Kim S.J."/>
        </authorList>
    </citation>
    <scope>NUCLEOTIDE SEQUENCE [LARGE SCALE GENOMIC DNA]</scope>
    <source>
        <strain evidence="1 2">OT-1</strain>
    </source>
</reference>
<name>A9DSV1_9FLAO</name>
<gene>
    <name evidence="1" type="ORF">KAOT1_17518</name>
</gene>
<comment type="caution">
    <text evidence="1">The sequence shown here is derived from an EMBL/GenBank/DDBJ whole genome shotgun (WGS) entry which is preliminary data.</text>
</comment>
<keyword evidence="2" id="KW-1185">Reference proteome</keyword>
<accession>A9DSV1</accession>
<evidence type="ECO:0000313" key="1">
    <source>
        <dbReference type="EMBL" id="EDP96985.1"/>
    </source>
</evidence>
<evidence type="ECO:0000313" key="2">
    <source>
        <dbReference type="Proteomes" id="UP000002945"/>
    </source>
</evidence>
<sequence length="35" mass="4081">MLKTGPSYMVEKPNVIMSSENYQTIQIHKNLDEIK</sequence>
<dbReference type="HOGENOM" id="CLU_3365491_0_0_10"/>
<dbReference type="AlphaFoldDB" id="A9DSV1"/>
<organism evidence="1 2">
    <name type="scientific">Kordia algicida OT-1</name>
    <dbReference type="NCBI Taxonomy" id="391587"/>
    <lineage>
        <taxon>Bacteria</taxon>
        <taxon>Pseudomonadati</taxon>
        <taxon>Bacteroidota</taxon>
        <taxon>Flavobacteriia</taxon>
        <taxon>Flavobacteriales</taxon>
        <taxon>Flavobacteriaceae</taxon>
        <taxon>Kordia</taxon>
    </lineage>
</organism>
<dbReference type="EMBL" id="ABIB01000003">
    <property type="protein sequence ID" value="EDP96985.1"/>
    <property type="molecule type" value="Genomic_DNA"/>
</dbReference>
<dbReference type="Proteomes" id="UP000002945">
    <property type="component" value="Unassembled WGS sequence"/>
</dbReference>